<feature type="transmembrane region" description="Helical" evidence="9">
    <location>
        <begin position="609"/>
        <end position="627"/>
    </location>
</feature>
<accession>H8WW81</accession>
<comment type="subcellular location">
    <subcellularLocation>
        <location evidence="2">Golgi apparatus</location>
    </subcellularLocation>
    <subcellularLocation>
        <location evidence="1">Membrane</location>
        <topology evidence="1">Multi-pass membrane protein</topology>
    </subcellularLocation>
</comment>
<evidence type="ECO:0000256" key="5">
    <source>
        <dbReference type="ARBA" id="ARBA00022729"/>
    </source>
</evidence>
<feature type="transmembrane region" description="Helical" evidence="9">
    <location>
        <begin position="639"/>
        <end position="663"/>
    </location>
</feature>
<evidence type="ECO:0000313" key="11">
    <source>
        <dbReference type="Proteomes" id="UP000005018"/>
    </source>
</evidence>
<dbReference type="GO" id="GO:0016020">
    <property type="term" value="C:membrane"/>
    <property type="evidence" value="ECO:0007669"/>
    <property type="project" value="UniProtKB-SubCell"/>
</dbReference>
<evidence type="ECO:0000256" key="3">
    <source>
        <dbReference type="ARBA" id="ARBA00005227"/>
    </source>
</evidence>
<protein>
    <recommendedName>
        <fullName evidence="9">Transmembrane 9 superfamily member</fullName>
    </recommendedName>
</protein>
<name>H8WW81_CANO9</name>
<evidence type="ECO:0000256" key="4">
    <source>
        <dbReference type="ARBA" id="ARBA00022692"/>
    </source>
</evidence>
<proteinExistence type="inferred from homology"/>
<evidence type="ECO:0000256" key="2">
    <source>
        <dbReference type="ARBA" id="ARBA00004555"/>
    </source>
</evidence>
<feature type="signal peptide" evidence="9">
    <location>
        <begin position="1"/>
        <end position="19"/>
    </location>
</feature>
<evidence type="ECO:0000256" key="8">
    <source>
        <dbReference type="ARBA" id="ARBA00023136"/>
    </source>
</evidence>
<dbReference type="OrthoDB" id="1666796at2759"/>
<dbReference type="GeneID" id="14537165"/>
<evidence type="ECO:0000313" key="10">
    <source>
        <dbReference type="EMBL" id="CCG20705.1"/>
    </source>
</evidence>
<dbReference type="EMBL" id="HE681719">
    <property type="protein sequence ID" value="CCG20705.1"/>
    <property type="molecule type" value="Genomic_DNA"/>
</dbReference>
<organism evidence="10 11">
    <name type="scientific">Candida orthopsilosis (strain 90-125)</name>
    <name type="common">Yeast</name>
    <dbReference type="NCBI Taxonomy" id="1136231"/>
    <lineage>
        <taxon>Eukaryota</taxon>
        <taxon>Fungi</taxon>
        <taxon>Dikarya</taxon>
        <taxon>Ascomycota</taxon>
        <taxon>Saccharomycotina</taxon>
        <taxon>Pichiomycetes</taxon>
        <taxon>Debaryomycetaceae</taxon>
        <taxon>Candida/Lodderomyces clade</taxon>
        <taxon>Candida</taxon>
    </lineage>
</organism>
<evidence type="ECO:0000256" key="1">
    <source>
        <dbReference type="ARBA" id="ARBA00004141"/>
    </source>
</evidence>
<dbReference type="KEGG" id="cot:CORT_0A03170"/>
<dbReference type="Proteomes" id="UP000005018">
    <property type="component" value="Chromosome 1"/>
</dbReference>
<dbReference type="PANTHER" id="PTHR10766:SF55">
    <property type="entry name" value="TRANSMEMBRANE 9 SUPERFAMILY MEMBER 4"/>
    <property type="match status" value="1"/>
</dbReference>
<feature type="chain" id="PRO_5007362166" description="Transmembrane 9 superfamily member" evidence="9">
    <location>
        <begin position="20"/>
        <end position="673"/>
    </location>
</feature>
<dbReference type="PANTHER" id="PTHR10766">
    <property type="entry name" value="TRANSMEMBRANE 9 SUPERFAMILY PROTEIN"/>
    <property type="match status" value="1"/>
</dbReference>
<evidence type="ECO:0000256" key="7">
    <source>
        <dbReference type="ARBA" id="ARBA00023034"/>
    </source>
</evidence>
<feature type="transmembrane region" description="Helical" evidence="9">
    <location>
        <begin position="343"/>
        <end position="365"/>
    </location>
</feature>
<keyword evidence="11" id="KW-1185">Reference proteome</keyword>
<dbReference type="eggNOG" id="KOG1278">
    <property type="taxonomic scope" value="Eukaryota"/>
</dbReference>
<dbReference type="GO" id="GO:0072657">
    <property type="term" value="P:protein localization to membrane"/>
    <property type="evidence" value="ECO:0007669"/>
    <property type="project" value="TreeGrafter"/>
</dbReference>
<evidence type="ECO:0000256" key="6">
    <source>
        <dbReference type="ARBA" id="ARBA00022989"/>
    </source>
</evidence>
<keyword evidence="7" id="KW-0333">Golgi apparatus</keyword>
<keyword evidence="5 9" id="KW-0732">Signal</keyword>
<dbReference type="HOGENOM" id="CLU_010714_4_0_1"/>
<reference evidence="10 11" key="1">
    <citation type="journal article" date="2012" name="PLoS ONE">
        <title>Sequence and analysis of the genome of the pathogenic yeast Candida orthopsilosis.</title>
        <authorList>
            <person name="Riccombeni A."/>
            <person name="Vidanes G."/>
            <person name="Proux-Wera E."/>
            <person name="Wolfe K.H."/>
            <person name="Butler G."/>
        </authorList>
    </citation>
    <scope>NUCLEOTIDE SEQUENCE [LARGE SCALE GENOMIC DNA]</scope>
    <source>
        <strain evidence="10 11">Co 90-125</strain>
    </source>
</reference>
<dbReference type="AlphaFoldDB" id="H8WW81"/>
<feature type="transmembrane region" description="Helical" evidence="9">
    <location>
        <begin position="385"/>
        <end position="407"/>
    </location>
</feature>
<keyword evidence="4 9" id="KW-0812">Transmembrane</keyword>
<feature type="transmembrane region" description="Helical" evidence="9">
    <location>
        <begin position="561"/>
        <end position="588"/>
    </location>
</feature>
<gene>
    <name evidence="10" type="ORF">CORT_0A03170</name>
</gene>
<dbReference type="GO" id="GO:0005794">
    <property type="term" value="C:Golgi apparatus"/>
    <property type="evidence" value="ECO:0007669"/>
    <property type="project" value="UniProtKB-SubCell"/>
</dbReference>
<feature type="transmembrane region" description="Helical" evidence="9">
    <location>
        <begin position="267"/>
        <end position="292"/>
    </location>
</feature>
<keyword evidence="8 9" id="KW-0472">Membrane</keyword>
<comment type="similarity">
    <text evidence="3 9">Belongs to the nonaspanin (TM9SF) (TC 9.A.2) family.</text>
</comment>
<feature type="transmembrane region" description="Helical" evidence="9">
    <location>
        <begin position="531"/>
        <end position="555"/>
    </location>
</feature>
<sequence length="673" mass="76808">MKLRPIHLFILLFTPFVYASILDLGFKPNYYQMGDQVDLLVNKVESDKTQLPFAYFSLTFVCPPMNNAKPVHLSLGEILRGDRIWQSGYDLRFGIDQPCLRLCDLRATQSGIRRASNLIKDGYVVHWSIDGLPGATTFETNNHRRKYYAAGFPMGFVDENDISYLYNHVMLVIRYHRGVTNGEYTIVGFEVYPKSVINEECPGTRKDYQNFPLLYKVDEKGELIQERTRIPYTYSVYWREDKSIDYESRWDLYYENESGESQSKIHWISFINSTVLIFLASLIVMIVMIQVLKKDIRQQSPSLPITEGDVTGSDPVGISASAITTGGWKNLANEVNAIPQAELLLTTLVSGGIQMLIAIVGVIVITSLNSIKSKHYFFNNHQGALFSFAIFCFMGSGLVSSSLGIILHKLFCKETHQQYDIVKTLILSLMFSAVLPAFLFVLMFILNFFVWAQDSSTALPFGTIVVFVLLFILIQCPLGMIGGIYGNKYKFNPKNNLSTYGDEEKLQRQSKQWTLRTIYRSISPVSYFKNVLVFGLIPFGIVYVELLFVFNSVWLEKTTFYYMYGFLFITTVMLLIIIIELTIVAIYISLVYYNDANWTWLSFKVGSSIAWYIYAYSIYYFITVLNIDDFVSSLLYFSYMGLACFIISIACGAVGVITGLLFIRKIYGAVKLE</sequence>
<dbReference type="RefSeq" id="XP_003866145.1">
    <property type="nucleotide sequence ID" value="XM_003866097.1"/>
</dbReference>
<evidence type="ECO:0000256" key="9">
    <source>
        <dbReference type="RuleBase" id="RU363079"/>
    </source>
</evidence>
<feature type="transmembrane region" description="Helical" evidence="9">
    <location>
        <begin position="458"/>
        <end position="485"/>
    </location>
</feature>
<dbReference type="Pfam" id="PF02990">
    <property type="entry name" value="EMP70"/>
    <property type="match status" value="1"/>
</dbReference>
<keyword evidence="6 9" id="KW-1133">Transmembrane helix</keyword>
<feature type="transmembrane region" description="Helical" evidence="9">
    <location>
        <begin position="427"/>
        <end position="452"/>
    </location>
</feature>
<dbReference type="InterPro" id="IPR004240">
    <property type="entry name" value="EMP70"/>
</dbReference>